<dbReference type="Pfam" id="PF08378">
    <property type="entry name" value="NERD"/>
    <property type="match status" value="1"/>
</dbReference>
<organism evidence="3 4">
    <name type="scientific">Phycicoccus duodecadis</name>
    <dbReference type="NCBI Taxonomy" id="173053"/>
    <lineage>
        <taxon>Bacteria</taxon>
        <taxon>Bacillati</taxon>
        <taxon>Actinomycetota</taxon>
        <taxon>Actinomycetes</taxon>
        <taxon>Micrococcales</taxon>
        <taxon>Intrasporangiaceae</taxon>
        <taxon>Phycicoccus</taxon>
    </lineage>
</organism>
<dbReference type="AlphaFoldDB" id="A0A2N3YLQ0"/>
<reference evidence="3 4" key="1">
    <citation type="submission" date="2017-12" db="EMBL/GenBank/DDBJ databases">
        <title>Sequencing the genomes of 1000 Actinobacteria strains.</title>
        <authorList>
            <person name="Klenk H.-P."/>
        </authorList>
    </citation>
    <scope>NUCLEOTIDE SEQUENCE [LARGE SCALE GENOMIC DNA]</scope>
    <source>
        <strain evidence="3 4">DSM 12806</strain>
    </source>
</reference>
<dbReference type="InterPro" id="IPR011528">
    <property type="entry name" value="NERD"/>
</dbReference>
<dbReference type="EMBL" id="PJNE01000001">
    <property type="protein sequence ID" value="PKW27780.1"/>
    <property type="molecule type" value="Genomic_DNA"/>
</dbReference>
<evidence type="ECO:0000313" key="3">
    <source>
        <dbReference type="EMBL" id="PKW27780.1"/>
    </source>
</evidence>
<comment type="caution">
    <text evidence="3">The sequence shown here is derived from an EMBL/GenBank/DDBJ whole genome shotgun (WGS) entry which is preliminary data.</text>
</comment>
<evidence type="ECO:0000256" key="1">
    <source>
        <dbReference type="SAM" id="MobiDB-lite"/>
    </source>
</evidence>
<keyword evidence="4" id="KW-1185">Reference proteome</keyword>
<evidence type="ECO:0000313" key="4">
    <source>
        <dbReference type="Proteomes" id="UP000233781"/>
    </source>
</evidence>
<dbReference type="Proteomes" id="UP000233781">
    <property type="component" value="Unassembled WGS sequence"/>
</dbReference>
<feature type="region of interest" description="Disordered" evidence="1">
    <location>
        <begin position="40"/>
        <end position="64"/>
    </location>
</feature>
<evidence type="ECO:0000259" key="2">
    <source>
        <dbReference type="PROSITE" id="PS50965"/>
    </source>
</evidence>
<gene>
    <name evidence="3" type="ORF">ATL31_2631</name>
</gene>
<protein>
    <submittedName>
        <fullName evidence="3">Nuclease-like protein</fullName>
    </submittedName>
</protein>
<sequence>MQLRYAGTCRVCAAALPAQAEAIYERSTKTVRCVAHPTDAGASSTVEPVAAPTEMPPSSAPATVETAPAPAELVEAGQPGASARREFERRKAKREERIRTQHPKLGGLILAISDEPQSTTAWAVGARGEEMLGKGLDRLASDTVRVLHDRRIPRTRANIDHLAVTAGGVFVIDAKRYKGRPHLRVDGGFLRPRVERLFIGSRDGTKLVDGVLKQMDVVRGIVGDEVPVRGVLCFLDADWPLLGGSFTTREVESLWPKKLYGHLRAEGPLEAAAIDTLHRSLAAHLPAS</sequence>
<name>A0A2N3YLQ0_9MICO</name>
<dbReference type="PROSITE" id="PS50965">
    <property type="entry name" value="NERD"/>
    <property type="match status" value="1"/>
</dbReference>
<accession>A0A2N3YLQ0</accession>
<proteinExistence type="predicted"/>
<feature type="domain" description="NERD" evidence="2">
    <location>
        <begin position="124"/>
        <end position="241"/>
    </location>
</feature>
<dbReference type="RefSeq" id="WP_245862429.1">
    <property type="nucleotide sequence ID" value="NZ_PJNE01000001.1"/>
</dbReference>